<dbReference type="VEuPathDB" id="VectorBase:SCAU002846"/>
<dbReference type="KEGG" id="scac:106095732"/>
<dbReference type="PANTHER" id="PTHR10655:SF17">
    <property type="entry name" value="LYSOPHOSPHOLIPASE-LIKE PROTEIN 1"/>
    <property type="match status" value="1"/>
</dbReference>
<proteinExistence type="inferred from homology"/>
<dbReference type="PANTHER" id="PTHR10655">
    <property type="entry name" value="LYSOPHOSPHOLIPASE-RELATED"/>
    <property type="match status" value="1"/>
</dbReference>
<dbReference type="GO" id="GO:0005737">
    <property type="term" value="C:cytoplasm"/>
    <property type="evidence" value="ECO:0007669"/>
    <property type="project" value="TreeGrafter"/>
</dbReference>
<evidence type="ECO:0000256" key="3">
    <source>
        <dbReference type="ARBA" id="ARBA00022801"/>
    </source>
</evidence>
<evidence type="ECO:0000313" key="6">
    <source>
        <dbReference type="Proteomes" id="UP000095300"/>
    </source>
</evidence>
<evidence type="ECO:0000313" key="5">
    <source>
        <dbReference type="EnsemblMetazoa" id="SCAU002846-PA"/>
    </source>
</evidence>
<organism evidence="5 6">
    <name type="scientific">Stomoxys calcitrans</name>
    <name type="common">Stable fly</name>
    <name type="synonym">Conops calcitrans</name>
    <dbReference type="NCBI Taxonomy" id="35570"/>
    <lineage>
        <taxon>Eukaryota</taxon>
        <taxon>Metazoa</taxon>
        <taxon>Ecdysozoa</taxon>
        <taxon>Arthropoda</taxon>
        <taxon>Hexapoda</taxon>
        <taxon>Insecta</taxon>
        <taxon>Pterygota</taxon>
        <taxon>Neoptera</taxon>
        <taxon>Endopterygota</taxon>
        <taxon>Diptera</taxon>
        <taxon>Brachycera</taxon>
        <taxon>Muscomorpha</taxon>
        <taxon>Muscoidea</taxon>
        <taxon>Muscidae</taxon>
        <taxon>Stomoxys</taxon>
    </lineage>
</organism>
<dbReference type="GO" id="GO:0008474">
    <property type="term" value="F:palmitoyl-(protein) hydrolase activity"/>
    <property type="evidence" value="ECO:0007669"/>
    <property type="project" value="UniProtKB-EC"/>
</dbReference>
<sequence>MSLIVKQINPTCRHTASLIFLHGSGDTGQNLWEWVRFLLGRDMTFEEVKVIYPTAPLQPYTPNDGQLSNVWFDRHSIDINAKENRQSLLDIYGAVQTILKQETSVGIPLNRIIVGGFSMGGALAMHVGYHLHNNLAGIFACSSFLNHDSIVYDSLKKRVNTETDLPELRMFHGGRDSLVPLQWGQDSFDKLKSLGVKGTFIPLKNTLHELKKQEMLDIEEWILHKLPNLSK</sequence>
<name>A0A1I8NX81_STOCA</name>
<dbReference type="Pfam" id="PF02230">
    <property type="entry name" value="Abhydrolase_2"/>
    <property type="match status" value="1"/>
</dbReference>
<gene>
    <name evidence="5" type="primary">106095732</name>
</gene>
<dbReference type="EC" id="3.1.2.22" evidence="2"/>
<dbReference type="EnsemblMetazoa" id="SCAU002846-RA">
    <property type="protein sequence ID" value="SCAU002846-PA"/>
    <property type="gene ID" value="SCAU002846"/>
</dbReference>
<dbReference type="OrthoDB" id="2418081at2759"/>
<dbReference type="SUPFAM" id="SSF53474">
    <property type="entry name" value="alpha/beta-Hydrolases"/>
    <property type="match status" value="1"/>
</dbReference>
<dbReference type="GO" id="GO:0052689">
    <property type="term" value="F:carboxylic ester hydrolase activity"/>
    <property type="evidence" value="ECO:0007669"/>
    <property type="project" value="TreeGrafter"/>
</dbReference>
<dbReference type="Proteomes" id="UP000095300">
    <property type="component" value="Unassembled WGS sequence"/>
</dbReference>
<evidence type="ECO:0000256" key="2">
    <source>
        <dbReference type="ARBA" id="ARBA00012423"/>
    </source>
</evidence>
<dbReference type="InterPro" id="IPR003140">
    <property type="entry name" value="PLipase/COase/thioEstase"/>
</dbReference>
<dbReference type="AlphaFoldDB" id="A0A1I8NX81"/>
<evidence type="ECO:0000259" key="4">
    <source>
        <dbReference type="Pfam" id="PF02230"/>
    </source>
</evidence>
<dbReference type="STRING" id="35570.A0A1I8NX81"/>
<feature type="domain" description="Phospholipase/carboxylesterase/thioesterase" evidence="4">
    <location>
        <begin position="9"/>
        <end position="222"/>
    </location>
</feature>
<dbReference type="InterPro" id="IPR050565">
    <property type="entry name" value="LYPA1-2/EST-like"/>
</dbReference>
<reference evidence="5" key="1">
    <citation type="submission" date="2020-05" db="UniProtKB">
        <authorList>
            <consortium name="EnsemblMetazoa"/>
        </authorList>
    </citation>
    <scope>IDENTIFICATION</scope>
    <source>
        <strain evidence="5">USDA</strain>
    </source>
</reference>
<dbReference type="Gene3D" id="3.40.50.1820">
    <property type="entry name" value="alpha/beta hydrolase"/>
    <property type="match status" value="1"/>
</dbReference>
<comment type="similarity">
    <text evidence="1">Belongs to the AB hydrolase superfamily. AB hydrolase 2 family.</text>
</comment>
<accession>A0A1I8NX81</accession>
<dbReference type="InterPro" id="IPR029058">
    <property type="entry name" value="AB_hydrolase_fold"/>
</dbReference>
<evidence type="ECO:0000256" key="1">
    <source>
        <dbReference type="ARBA" id="ARBA00006499"/>
    </source>
</evidence>
<protein>
    <recommendedName>
        <fullName evidence="2">palmitoyl-protein hydrolase</fullName>
        <ecNumber evidence="2">3.1.2.22</ecNumber>
    </recommendedName>
</protein>
<keyword evidence="6" id="KW-1185">Reference proteome</keyword>
<keyword evidence="3" id="KW-0378">Hydrolase</keyword>